<reference evidence="1 2" key="1">
    <citation type="submission" date="2021-02" db="EMBL/GenBank/DDBJ databases">
        <title>De Novo genome assembly of isolated myxobacteria.</title>
        <authorList>
            <person name="Stevens D.C."/>
        </authorList>
    </citation>
    <scope>NUCLEOTIDE SEQUENCE [LARGE SCALE GENOMIC DNA]</scope>
    <source>
        <strain evidence="2">SCPEA02</strain>
    </source>
</reference>
<organism evidence="1 2">
    <name type="scientific">Pyxidicoccus parkwayensis</name>
    <dbReference type="NCBI Taxonomy" id="2813578"/>
    <lineage>
        <taxon>Bacteria</taxon>
        <taxon>Pseudomonadati</taxon>
        <taxon>Myxococcota</taxon>
        <taxon>Myxococcia</taxon>
        <taxon>Myxococcales</taxon>
        <taxon>Cystobacterineae</taxon>
        <taxon>Myxococcaceae</taxon>
        <taxon>Pyxidicoccus</taxon>
    </lineage>
</organism>
<accession>A0ABX7NP26</accession>
<dbReference type="Pfam" id="PF13646">
    <property type="entry name" value="HEAT_2"/>
    <property type="match status" value="1"/>
</dbReference>
<dbReference type="InterPro" id="IPR011989">
    <property type="entry name" value="ARM-like"/>
</dbReference>
<name>A0ABX7NP26_9BACT</name>
<dbReference type="InterPro" id="IPR016024">
    <property type="entry name" value="ARM-type_fold"/>
</dbReference>
<dbReference type="InterPro" id="IPR009776">
    <property type="entry name" value="Spore_0_M"/>
</dbReference>
<dbReference type="Pfam" id="PF07070">
    <property type="entry name" value="Spo0M"/>
    <property type="match status" value="1"/>
</dbReference>
<gene>
    <name evidence="1" type="ORF">JY651_27835</name>
</gene>
<protein>
    <submittedName>
        <fullName evidence="1">Sporulation protein</fullName>
    </submittedName>
</protein>
<evidence type="ECO:0000313" key="2">
    <source>
        <dbReference type="Proteomes" id="UP000662747"/>
    </source>
</evidence>
<proteinExistence type="predicted"/>
<evidence type="ECO:0000313" key="1">
    <source>
        <dbReference type="EMBL" id="QSQ19156.1"/>
    </source>
</evidence>
<dbReference type="Gene3D" id="1.25.10.10">
    <property type="entry name" value="Leucine-rich Repeat Variant"/>
    <property type="match status" value="2"/>
</dbReference>
<dbReference type="RefSeq" id="WP_206720744.1">
    <property type="nucleotide sequence ID" value="NZ_CP071090.1"/>
</dbReference>
<dbReference type="EMBL" id="CP071090">
    <property type="protein sequence ID" value="QSQ19156.1"/>
    <property type="molecule type" value="Genomic_DNA"/>
</dbReference>
<keyword evidence="2" id="KW-1185">Reference proteome</keyword>
<sequence length="435" mass="46331">MGLLNSMFGGGTSLEISLDGGAIAAGGELTGTVTVRGGKKAAKISSLKVQVLGSRVGGGTDFEHRVLFDGSIAHDVALPAGEPVDFPLSVSIPDDADPSHDYQLTATADIPGVADPSSKVAFTVEGNGAAGEEEEVFNAEGINEVIQRWPALTGHDAEAFSAAIDEMREQLDTLDDYACIAVFARRFEDDNAGIRDSAIWGFAKILGTKADSSDIQPLLALTETDDAELQEKLVSAAGELGPAGEEILEALIRSEHPRIRRYVGFGLPKTGGPRQRELAELLRADSDPDVSSAGIRALGGRLLTDPAVVSELVGVATRADKEVFRTHALFALQDAPEHDAHTSAFPAFEANVTNESSWVRETVAETLPRWPGSESPAVMRLIEALATDRDSGVRCKLMNAFHANCPAHLRPIWERVAAVDADDEVRMFAEQALRD</sequence>
<dbReference type="SUPFAM" id="SSF48371">
    <property type="entry name" value="ARM repeat"/>
    <property type="match status" value="1"/>
</dbReference>
<dbReference type="Proteomes" id="UP000662747">
    <property type="component" value="Chromosome"/>
</dbReference>